<dbReference type="Proteomes" id="UP000616885">
    <property type="component" value="Unassembled WGS sequence"/>
</dbReference>
<name>A0A8H7K9C8_BIOOC</name>
<gene>
    <name evidence="1" type="ORF">IM811_007085</name>
</gene>
<proteinExistence type="predicted"/>
<comment type="caution">
    <text evidence="1">The sequence shown here is derived from an EMBL/GenBank/DDBJ whole genome shotgun (WGS) entry which is preliminary data.</text>
</comment>
<dbReference type="InterPro" id="IPR046670">
    <property type="entry name" value="DUF6540"/>
</dbReference>
<dbReference type="Pfam" id="PF20174">
    <property type="entry name" value="DUF6540"/>
    <property type="match status" value="1"/>
</dbReference>
<evidence type="ECO:0000313" key="2">
    <source>
        <dbReference type="Proteomes" id="UP000616885"/>
    </source>
</evidence>
<protein>
    <submittedName>
        <fullName evidence="1">Uncharacterized protein</fullName>
    </submittedName>
</protein>
<dbReference type="AlphaFoldDB" id="A0A8H7K9C8"/>
<accession>A0A8H7K9C8</accession>
<reference evidence="1" key="1">
    <citation type="submission" date="2020-10" db="EMBL/GenBank/DDBJ databases">
        <title>High-Quality Genome Resource of Clonostachys rosea strain S41 by Oxford Nanopore Long-Read Sequencing.</title>
        <authorList>
            <person name="Wang H."/>
        </authorList>
    </citation>
    <scope>NUCLEOTIDE SEQUENCE</scope>
    <source>
        <strain evidence="1">S41</strain>
    </source>
</reference>
<evidence type="ECO:0000313" key="1">
    <source>
        <dbReference type="EMBL" id="KAF9742903.1"/>
    </source>
</evidence>
<sequence>MNIVTCYPPCQHFSKMSNRSMYLANYRNTTTQRAHFAIFIPNAEYDRAGLSQDYRSSPCKGTKIHVVGEPMLAGFQLEIKHNYECDTSQDLNELVHIGHVNPDHVHIPSSSKFREGDNPHGRLESEALKVPPPPNGQNIRAPIDGVTTRRCQEWTMEYLSHLVAKGLVHSSTLSIVQGERDAPNFGIFGQ</sequence>
<dbReference type="EMBL" id="JADCTT010000019">
    <property type="protein sequence ID" value="KAF9742903.1"/>
    <property type="molecule type" value="Genomic_DNA"/>
</dbReference>
<organism evidence="1 2">
    <name type="scientific">Bionectria ochroleuca</name>
    <name type="common">Gliocladium roseum</name>
    <dbReference type="NCBI Taxonomy" id="29856"/>
    <lineage>
        <taxon>Eukaryota</taxon>
        <taxon>Fungi</taxon>
        <taxon>Dikarya</taxon>
        <taxon>Ascomycota</taxon>
        <taxon>Pezizomycotina</taxon>
        <taxon>Sordariomycetes</taxon>
        <taxon>Hypocreomycetidae</taxon>
        <taxon>Hypocreales</taxon>
        <taxon>Bionectriaceae</taxon>
        <taxon>Clonostachys</taxon>
    </lineage>
</organism>